<dbReference type="SUPFAM" id="SSF54171">
    <property type="entry name" value="DNA-binding domain"/>
    <property type="match status" value="1"/>
</dbReference>
<name>A0AAE1VBI7_9SOLA</name>
<dbReference type="InterPro" id="IPR036955">
    <property type="entry name" value="AP2/ERF_dom_sf"/>
</dbReference>
<evidence type="ECO:0000256" key="4">
    <source>
        <dbReference type="ARBA" id="ARBA00023159"/>
    </source>
</evidence>
<dbReference type="AlphaFoldDB" id="A0AAE1VBI7"/>
<sequence length="194" mass="21326">MAGPSHSTKSRTNTKHTIYRGIRCRSGKWVSEVREPRKTTRIWLGTYPTPEMAAAAYDVASLALKGSENVVLNFPHHVNSYPKLPSSPSPVDIQRAAATAAEMMALQIGDDRSSGSRSGGFNEGGSVESYSLDTLSGNTQMITTEKEYVDEEALFHFPSLLDNMAEAMMLSPPRINSSSWEDPQGDYAESLWSY</sequence>
<dbReference type="GO" id="GO:0003700">
    <property type="term" value="F:DNA-binding transcription factor activity"/>
    <property type="evidence" value="ECO:0007669"/>
    <property type="project" value="InterPro"/>
</dbReference>
<dbReference type="GO" id="GO:0005634">
    <property type="term" value="C:nucleus"/>
    <property type="evidence" value="ECO:0007669"/>
    <property type="project" value="UniProtKB-SubCell"/>
</dbReference>
<protein>
    <recommendedName>
        <fullName evidence="9">AP2/ERF domain-containing protein</fullName>
    </recommendedName>
</protein>
<evidence type="ECO:0000256" key="8">
    <source>
        <dbReference type="SAM" id="MobiDB-lite"/>
    </source>
</evidence>
<evidence type="ECO:0000256" key="2">
    <source>
        <dbReference type="ARBA" id="ARBA00023015"/>
    </source>
</evidence>
<keyword evidence="2" id="KW-0805">Transcription regulation</keyword>
<evidence type="ECO:0000256" key="1">
    <source>
        <dbReference type="ARBA" id="ARBA00004123"/>
    </source>
</evidence>
<dbReference type="InterPro" id="IPR001471">
    <property type="entry name" value="AP2/ERF_dom"/>
</dbReference>
<keyword evidence="3" id="KW-0238">DNA-binding</keyword>
<dbReference type="PANTHER" id="PTHR31839">
    <property type="entry name" value="DEHYDRATION-RESPONSIVE ELEMENT-BINDING PROTEIN 1D"/>
    <property type="match status" value="1"/>
</dbReference>
<keyword evidence="6" id="KW-0539">Nucleus</keyword>
<comment type="subcellular location">
    <subcellularLocation>
        <location evidence="1">Nucleus</location>
    </subcellularLocation>
</comment>
<dbReference type="InterPro" id="IPR045277">
    <property type="entry name" value="DRE1A-I"/>
</dbReference>
<evidence type="ECO:0000256" key="5">
    <source>
        <dbReference type="ARBA" id="ARBA00023163"/>
    </source>
</evidence>
<dbReference type="Proteomes" id="UP001291623">
    <property type="component" value="Unassembled WGS sequence"/>
</dbReference>
<dbReference type="InterPro" id="IPR016177">
    <property type="entry name" value="DNA-bd_dom_sf"/>
</dbReference>
<dbReference type="EMBL" id="JAVYJV010000009">
    <property type="protein sequence ID" value="KAK4363773.1"/>
    <property type="molecule type" value="Genomic_DNA"/>
</dbReference>
<evidence type="ECO:0000259" key="9">
    <source>
        <dbReference type="PROSITE" id="PS51032"/>
    </source>
</evidence>
<evidence type="ECO:0000256" key="6">
    <source>
        <dbReference type="ARBA" id="ARBA00023242"/>
    </source>
</evidence>
<evidence type="ECO:0000256" key="7">
    <source>
        <dbReference type="ARBA" id="ARBA00024343"/>
    </source>
</evidence>
<keyword evidence="11" id="KW-1185">Reference proteome</keyword>
<dbReference type="SMART" id="SM00380">
    <property type="entry name" value="AP2"/>
    <property type="match status" value="1"/>
</dbReference>
<comment type="similarity">
    <text evidence="7">Belongs to the AP2/ERF transcription factor family. ERF subfamily.</text>
</comment>
<evidence type="ECO:0000313" key="11">
    <source>
        <dbReference type="Proteomes" id="UP001291623"/>
    </source>
</evidence>
<reference evidence="10" key="1">
    <citation type="submission" date="2023-12" db="EMBL/GenBank/DDBJ databases">
        <title>Genome assembly of Anisodus tanguticus.</title>
        <authorList>
            <person name="Wang Y.-J."/>
        </authorList>
    </citation>
    <scope>NUCLEOTIDE SEQUENCE</scope>
    <source>
        <strain evidence="10">KB-2021</strain>
        <tissue evidence="10">Leaf</tissue>
    </source>
</reference>
<evidence type="ECO:0000256" key="3">
    <source>
        <dbReference type="ARBA" id="ARBA00023125"/>
    </source>
</evidence>
<keyword evidence="4" id="KW-0010">Activator</keyword>
<dbReference type="PANTHER" id="PTHR31839:SF85">
    <property type="entry name" value="AP2_ERF DOMAIN-CONTAINING PROTEIN"/>
    <property type="match status" value="1"/>
</dbReference>
<keyword evidence="5" id="KW-0804">Transcription</keyword>
<comment type="caution">
    <text evidence="10">The sequence shown here is derived from an EMBL/GenBank/DDBJ whole genome shotgun (WGS) entry which is preliminary data.</text>
</comment>
<dbReference type="Pfam" id="PF00847">
    <property type="entry name" value="AP2"/>
    <property type="match status" value="1"/>
</dbReference>
<dbReference type="CDD" id="cd00018">
    <property type="entry name" value="AP2"/>
    <property type="match status" value="1"/>
</dbReference>
<proteinExistence type="inferred from homology"/>
<dbReference type="PROSITE" id="PS51032">
    <property type="entry name" value="AP2_ERF"/>
    <property type="match status" value="1"/>
</dbReference>
<organism evidence="10 11">
    <name type="scientific">Anisodus tanguticus</name>
    <dbReference type="NCBI Taxonomy" id="243964"/>
    <lineage>
        <taxon>Eukaryota</taxon>
        <taxon>Viridiplantae</taxon>
        <taxon>Streptophyta</taxon>
        <taxon>Embryophyta</taxon>
        <taxon>Tracheophyta</taxon>
        <taxon>Spermatophyta</taxon>
        <taxon>Magnoliopsida</taxon>
        <taxon>eudicotyledons</taxon>
        <taxon>Gunneridae</taxon>
        <taxon>Pentapetalae</taxon>
        <taxon>asterids</taxon>
        <taxon>lamiids</taxon>
        <taxon>Solanales</taxon>
        <taxon>Solanaceae</taxon>
        <taxon>Solanoideae</taxon>
        <taxon>Hyoscyameae</taxon>
        <taxon>Anisodus</taxon>
    </lineage>
</organism>
<dbReference type="Gene3D" id="3.30.730.10">
    <property type="entry name" value="AP2/ERF domain"/>
    <property type="match status" value="1"/>
</dbReference>
<gene>
    <name evidence="10" type="ORF">RND71_019014</name>
</gene>
<accession>A0AAE1VBI7</accession>
<evidence type="ECO:0000313" key="10">
    <source>
        <dbReference type="EMBL" id="KAK4363773.1"/>
    </source>
</evidence>
<feature type="domain" description="AP2/ERF" evidence="9">
    <location>
        <begin position="18"/>
        <end position="75"/>
    </location>
</feature>
<dbReference type="GO" id="GO:0003677">
    <property type="term" value="F:DNA binding"/>
    <property type="evidence" value="ECO:0007669"/>
    <property type="project" value="UniProtKB-KW"/>
</dbReference>
<feature type="region of interest" description="Disordered" evidence="8">
    <location>
        <begin position="174"/>
        <end position="194"/>
    </location>
</feature>